<dbReference type="GO" id="GO:0050660">
    <property type="term" value="F:flavin adenine dinucleotide binding"/>
    <property type="evidence" value="ECO:0007669"/>
    <property type="project" value="InterPro"/>
</dbReference>
<dbReference type="OrthoDB" id="5168853at2"/>
<dbReference type="InterPro" id="IPR020946">
    <property type="entry name" value="Flavin_mOase-like"/>
</dbReference>
<dbReference type="SUPFAM" id="SSF51905">
    <property type="entry name" value="FAD/NAD(P)-binding domain"/>
    <property type="match status" value="1"/>
</dbReference>
<comment type="similarity">
    <text evidence="1">Belongs to the FAD-binding monooxygenase family.</text>
</comment>
<dbReference type="Proteomes" id="UP000567922">
    <property type="component" value="Unassembled WGS sequence"/>
</dbReference>
<dbReference type="GO" id="GO:0004499">
    <property type="term" value="F:N,N-dimethylaniline monooxygenase activity"/>
    <property type="evidence" value="ECO:0007669"/>
    <property type="project" value="InterPro"/>
</dbReference>
<comment type="caution">
    <text evidence="5">The sequence shown here is derived from an EMBL/GenBank/DDBJ whole genome shotgun (WGS) entry which is preliminary data.</text>
</comment>
<dbReference type="RefSeq" id="WP_064438487.1">
    <property type="nucleotide sequence ID" value="NZ_BDDI01000001.1"/>
</dbReference>
<dbReference type="InterPro" id="IPR051209">
    <property type="entry name" value="FAD-bind_Monooxygenase_sf"/>
</dbReference>
<evidence type="ECO:0000256" key="1">
    <source>
        <dbReference type="ARBA" id="ARBA00010139"/>
    </source>
</evidence>
<organism evidence="5 6">
    <name type="scientific">Hoyosella altamirensis</name>
    <dbReference type="NCBI Taxonomy" id="616997"/>
    <lineage>
        <taxon>Bacteria</taxon>
        <taxon>Bacillati</taxon>
        <taxon>Actinomycetota</taxon>
        <taxon>Actinomycetes</taxon>
        <taxon>Mycobacteriales</taxon>
        <taxon>Hoyosellaceae</taxon>
        <taxon>Hoyosella</taxon>
    </lineage>
</organism>
<name>A0A839RSY5_9ACTN</name>
<dbReference type="PANTHER" id="PTHR42877">
    <property type="entry name" value="L-ORNITHINE N(5)-MONOOXYGENASE-RELATED"/>
    <property type="match status" value="1"/>
</dbReference>
<dbReference type="GO" id="GO:0050661">
    <property type="term" value="F:NADP binding"/>
    <property type="evidence" value="ECO:0007669"/>
    <property type="project" value="InterPro"/>
</dbReference>
<dbReference type="InterPro" id="IPR036188">
    <property type="entry name" value="FAD/NAD-bd_sf"/>
</dbReference>
<keyword evidence="2" id="KW-0285">Flavoprotein</keyword>
<dbReference type="Gene3D" id="3.50.50.60">
    <property type="entry name" value="FAD/NAD(P)-binding domain"/>
    <property type="match status" value="3"/>
</dbReference>
<evidence type="ECO:0000313" key="5">
    <source>
        <dbReference type="EMBL" id="MBB3039469.1"/>
    </source>
</evidence>
<keyword evidence="3" id="KW-0274">FAD</keyword>
<evidence type="ECO:0000313" key="6">
    <source>
        <dbReference type="Proteomes" id="UP000567922"/>
    </source>
</evidence>
<dbReference type="PANTHER" id="PTHR42877:SF4">
    <property type="entry name" value="FAD_NAD(P)-BINDING DOMAIN-CONTAINING PROTEIN-RELATED"/>
    <property type="match status" value="1"/>
</dbReference>
<gene>
    <name evidence="5" type="ORF">FHU29_003957</name>
</gene>
<dbReference type="AlphaFoldDB" id="A0A839RSY5"/>
<evidence type="ECO:0000256" key="4">
    <source>
        <dbReference type="ARBA" id="ARBA00023002"/>
    </source>
</evidence>
<proteinExistence type="inferred from homology"/>
<reference evidence="5 6" key="1">
    <citation type="submission" date="2020-08" db="EMBL/GenBank/DDBJ databases">
        <title>Sequencing the genomes of 1000 actinobacteria strains.</title>
        <authorList>
            <person name="Klenk H.-P."/>
        </authorList>
    </citation>
    <scope>NUCLEOTIDE SEQUENCE [LARGE SCALE GENOMIC DNA]</scope>
    <source>
        <strain evidence="5 6">DSM 45258</strain>
    </source>
</reference>
<keyword evidence="6" id="KW-1185">Reference proteome</keyword>
<dbReference type="EMBL" id="JACHWS010000004">
    <property type="protein sequence ID" value="MBB3039469.1"/>
    <property type="molecule type" value="Genomic_DNA"/>
</dbReference>
<sequence>MTRLHQRTPVIAIIGAGFGGIGMAIRLKQAGFSEIVLFEKADDVGGTWRENTYPGAACDVPSHLYSFSFELKPDWTRRYGEQSEILGYLRHCADKYDVKRHIRFNTEVADAEFREESGSWVIRLTDGTIHTADVLISACGQLSRPAYGRIPGLDSFTGEVFHSATWNHDYDLTGKRIAVIGTGASAIQFVPAIAPKAKQLTVFQRSAPHVIRKTDFAYPQLLQTLFRRVPGTLRASRWATYCELEPRALMFTKFPGIAALYERKFLRNLHREITDPVLREKLTPSDPIGCKRVLLSNDWYAALRRPNVHVETAPITTVTPAAVVTADGNSHEADAIILGTGFQANDFLAPMRITGRQRADLNTVWRDGAEAYLGITVSGFPNLFLLYGPNTNLGHNSIILMLEAQINYILDAMRHMRDAKLSWLDVKPATQNAFNKTVQERMASTIWDRECTSWYKNDAGKNTNNWPGFTFSYRAMTRKLDTADYHTEPMRASVS</sequence>
<dbReference type="Pfam" id="PF00743">
    <property type="entry name" value="FMO-like"/>
    <property type="match status" value="1"/>
</dbReference>
<evidence type="ECO:0000256" key="2">
    <source>
        <dbReference type="ARBA" id="ARBA00022630"/>
    </source>
</evidence>
<evidence type="ECO:0000256" key="3">
    <source>
        <dbReference type="ARBA" id="ARBA00022827"/>
    </source>
</evidence>
<accession>A0A839RSY5</accession>
<keyword evidence="4" id="KW-0560">Oxidoreductase</keyword>
<protein>
    <submittedName>
        <fullName evidence="5">Cation diffusion facilitator CzcD-associated flavoprotein CzcO</fullName>
    </submittedName>
</protein>
<dbReference type="PRINTS" id="PR00411">
    <property type="entry name" value="PNDRDTASEI"/>
</dbReference>